<evidence type="ECO:0000256" key="2">
    <source>
        <dbReference type="ARBA" id="ARBA00006289"/>
    </source>
</evidence>
<evidence type="ECO:0000313" key="6">
    <source>
        <dbReference type="EMBL" id="EGE03879.1"/>
    </source>
</evidence>
<feature type="domain" description="NAA35-like TPR repeats" evidence="5">
    <location>
        <begin position="331"/>
        <end position="716"/>
    </location>
</feature>
<dbReference type="PANTHER" id="PTHR21373:SF0">
    <property type="entry name" value="N-ALPHA-ACETYLTRANSFERASE 35, NATC AUXILIARY SUBUNIT"/>
    <property type="match status" value="1"/>
</dbReference>
<dbReference type="EMBL" id="DS995730">
    <property type="protein sequence ID" value="EGE03879.1"/>
    <property type="molecule type" value="Genomic_DNA"/>
</dbReference>
<dbReference type="InterPro" id="IPR007244">
    <property type="entry name" value="Naa35_N"/>
</dbReference>
<proteinExistence type="inferred from homology"/>
<dbReference type="VEuPathDB" id="FungiDB:TEQG_02913"/>
<name>F2PPR1_TRIEC</name>
<dbReference type="eggNOG" id="KOG2343">
    <property type="taxonomic scope" value="Eukaryota"/>
</dbReference>
<evidence type="ECO:0000259" key="5">
    <source>
        <dbReference type="Pfam" id="PF25789"/>
    </source>
</evidence>
<evidence type="ECO:0000313" key="7">
    <source>
        <dbReference type="Proteomes" id="UP000009169"/>
    </source>
</evidence>
<gene>
    <name evidence="6" type="ORF">TEQG_02913</name>
</gene>
<dbReference type="InterPro" id="IPR057983">
    <property type="entry name" value="NAA35-like_N"/>
</dbReference>
<dbReference type="PANTHER" id="PTHR21373">
    <property type="entry name" value="GLUCOSE REPRESSIBLE PROTEIN MAK10"/>
    <property type="match status" value="1"/>
</dbReference>
<evidence type="ECO:0000256" key="1">
    <source>
        <dbReference type="ARBA" id="ARBA00004496"/>
    </source>
</evidence>
<dbReference type="OrthoDB" id="269405at2759"/>
<dbReference type="Pfam" id="PF04112">
    <property type="entry name" value="Mak10"/>
    <property type="match status" value="1"/>
</dbReference>
<keyword evidence="7" id="KW-1185">Reference proteome</keyword>
<evidence type="ECO:0000259" key="4">
    <source>
        <dbReference type="Pfam" id="PF04112"/>
    </source>
</evidence>
<reference evidence="7" key="1">
    <citation type="journal article" date="2012" name="MBio">
        <title>Comparative genome analysis of Trichophyton rubrum and related dermatophytes reveals candidate genes involved in infection.</title>
        <authorList>
            <person name="Martinez D.A."/>
            <person name="Oliver B.G."/>
            <person name="Graeser Y."/>
            <person name="Goldberg J.M."/>
            <person name="Li W."/>
            <person name="Martinez-Rossi N.M."/>
            <person name="Monod M."/>
            <person name="Shelest E."/>
            <person name="Barton R.C."/>
            <person name="Birch E."/>
            <person name="Brakhage A.A."/>
            <person name="Chen Z."/>
            <person name="Gurr S.J."/>
            <person name="Heiman D."/>
            <person name="Heitman J."/>
            <person name="Kosti I."/>
            <person name="Rossi A."/>
            <person name="Saif S."/>
            <person name="Samalova M."/>
            <person name="Saunders C.W."/>
            <person name="Shea T."/>
            <person name="Summerbell R.C."/>
            <person name="Xu J."/>
            <person name="Young S."/>
            <person name="Zeng Q."/>
            <person name="Birren B.W."/>
            <person name="Cuomo C.A."/>
            <person name="White T.C."/>
        </authorList>
    </citation>
    <scope>NUCLEOTIDE SEQUENCE [LARGE SCALE GENOMIC DNA]</scope>
    <source>
        <strain evidence="7">ATCC MYA-4606 / CBS 127.97</strain>
    </source>
</reference>
<dbReference type="GO" id="GO:0031417">
    <property type="term" value="C:NatC complex"/>
    <property type="evidence" value="ECO:0007669"/>
    <property type="project" value="InterPro"/>
</dbReference>
<feature type="domain" description="NAA35-like N-terminal" evidence="4">
    <location>
        <begin position="19"/>
        <end position="186"/>
    </location>
</feature>
<sequence length="763" mass="86616">MACDITEKFTKAASVLVTGELVKDEYFTLFEAVGALEIMDSKMDSGYLAPGETLDHSYDVMKELLPEEVIGIMDQLLCYEVAWHMGHPLSQTLFTSIHLDHLLWPVPKSLEDARFDGNKAIPKKTEENVAGGIVTVVLRAYCVALIKACACIRERVASEFYYEEEDFSTQLYNRKLLSSVKIEEIIVVLDDAMRWLNHDAEPINETLRAALLDRLSFRRHILEYLSLDLVLTQSRSTRSLASTLGRIDLIQKSLHLGKPVEDAFSGKIQRRLASTVPPRPIIKIEPQDAISYLKRFCQDAIDLQEILDSDSAFTLYFSSLLSSLILTFERNLLWTLQSRKPQPSVYIRSLAQSILLLNGRVLDKLPAEELCSNSMKDLVLPFSPLFDPKNKEVEAPSNPKFHIAKQMETFLQGMTQPFIDSYRTICLNRCRVRRTLCHNIVDWDRLQAEAEECDTQLRTWTLETPIYLHGEEPTYTYPLSSWTYHYKLQQMRLVAQLGFELSMYSLGEFQGMYWYLSHLCSTHLVHLDRIRACVITESQKALSKTGKQSRQDIETRIKSRERTLNLLDRLSTELGVTDAFSIALNALYTLLSRLGLIDQNCSSSPGYSAAKLRYELRMKPFLPISLPEVVPFEIYEREATLDGQSDKAVLNRAVRAAAEAKKGLERYLADGPYLTPKDKSSKTTSGLESDWIKNAKNMLRACIATSIAIDTVKKAILDKQPPKPLNISVQVPEVGSQSRWHEWWAVPQVSEALPIIGPKGCTN</sequence>
<dbReference type="HOGENOM" id="CLU_011757_0_0_1"/>
<comment type="similarity">
    <text evidence="2">Belongs to the MAK10 family.</text>
</comment>
<accession>F2PPR1</accession>
<dbReference type="Proteomes" id="UP000009169">
    <property type="component" value="Unassembled WGS sequence"/>
</dbReference>
<dbReference type="Pfam" id="PF25789">
    <property type="entry name" value="TPR_NAA35"/>
    <property type="match status" value="1"/>
</dbReference>
<dbReference type="InterPro" id="IPR057982">
    <property type="entry name" value="TPR_NAA35"/>
</dbReference>
<protein>
    <submittedName>
        <fullName evidence="6">Amino-acid N-acetyltransferase subunit Mak10</fullName>
    </submittedName>
</protein>
<dbReference type="GO" id="GO:0016740">
    <property type="term" value="F:transferase activity"/>
    <property type="evidence" value="ECO:0007669"/>
    <property type="project" value="UniProtKB-KW"/>
</dbReference>
<organism evidence="6 7">
    <name type="scientific">Trichophyton equinum (strain ATCC MYA-4606 / CBS 127.97)</name>
    <name type="common">Horse ringworm fungus</name>
    <dbReference type="NCBI Taxonomy" id="559882"/>
    <lineage>
        <taxon>Eukaryota</taxon>
        <taxon>Fungi</taxon>
        <taxon>Dikarya</taxon>
        <taxon>Ascomycota</taxon>
        <taxon>Pezizomycotina</taxon>
        <taxon>Eurotiomycetes</taxon>
        <taxon>Eurotiomycetidae</taxon>
        <taxon>Onygenales</taxon>
        <taxon>Arthrodermataceae</taxon>
        <taxon>Trichophyton</taxon>
    </lineage>
</organism>
<evidence type="ECO:0000256" key="3">
    <source>
        <dbReference type="ARBA" id="ARBA00022490"/>
    </source>
</evidence>
<comment type="subcellular location">
    <subcellularLocation>
        <location evidence="1">Cytoplasm</location>
    </subcellularLocation>
</comment>
<dbReference type="AlphaFoldDB" id="F2PPR1"/>
<keyword evidence="3" id="KW-0963">Cytoplasm</keyword>